<dbReference type="VEuPathDB" id="FungiDB:GWK60_A00715"/>
<evidence type="ECO:0000256" key="7">
    <source>
        <dbReference type="SAM" id="MobiDB-lite"/>
    </source>
</evidence>
<protein>
    <recommendedName>
        <fullName evidence="6">Chromatin structure-remodeling complex subunit SFH1</fullName>
    </recommendedName>
</protein>
<name>A0A0W0DXZ3_CANGB</name>
<dbReference type="Proteomes" id="UP000054886">
    <property type="component" value="Unassembled WGS sequence"/>
</dbReference>
<keyword evidence="4 6" id="KW-0804">Transcription</keyword>
<keyword evidence="5 6" id="KW-0539">Nucleus</keyword>
<evidence type="ECO:0000313" key="8">
    <source>
        <dbReference type="EMBL" id="KTA96981.1"/>
    </source>
</evidence>
<evidence type="ECO:0000256" key="2">
    <source>
        <dbReference type="ARBA" id="ARBA00010239"/>
    </source>
</evidence>
<comment type="subcellular location">
    <subcellularLocation>
        <location evidence="1 6">Nucleus</location>
    </subcellularLocation>
</comment>
<dbReference type="GO" id="GO:0000228">
    <property type="term" value="C:nuclear chromosome"/>
    <property type="evidence" value="ECO:0007669"/>
    <property type="project" value="InterPro"/>
</dbReference>
<comment type="function">
    <text evidence="6">Part of the chromatin structure-remodeling complex (RSC) which is involved in transcription regulation and nucleosome positioning. RSC is responsible for the transfer of a histone octamer from a nucleosome core particle to naked DNA. The reaction requires ATP and involves an activated RSC-nucleosome intermediate. Remodeling reaction also involves DNA translocation, DNA twist and conformational change. As a reconfigurer of centromeric and flanking nucleosomes, RSC complex is required both for proper kinetochore function in chromosome segregation and, via a PKC1-dependent signaling pathway, for organization of the cellular cytoskeleton. This subunit is essential for mitotic growth and required for cell cycle progression.</text>
</comment>
<keyword evidence="6" id="KW-0156">Chromatin regulator</keyword>
<proteinExistence type="inferred from homology"/>
<dbReference type="InterPro" id="IPR006939">
    <property type="entry name" value="SNF5"/>
</dbReference>
<evidence type="ECO:0000256" key="5">
    <source>
        <dbReference type="ARBA" id="ARBA00023242"/>
    </source>
</evidence>
<feature type="compositionally biased region" description="Basic and acidic residues" evidence="7">
    <location>
        <begin position="342"/>
        <end position="358"/>
    </location>
</feature>
<keyword evidence="6" id="KW-0131">Cell cycle</keyword>
<dbReference type="AlphaFoldDB" id="A0A0W0DXZ3"/>
<organism evidence="8 9">
    <name type="scientific">Candida glabrata</name>
    <name type="common">Yeast</name>
    <name type="synonym">Torulopsis glabrata</name>
    <dbReference type="NCBI Taxonomy" id="5478"/>
    <lineage>
        <taxon>Eukaryota</taxon>
        <taxon>Fungi</taxon>
        <taxon>Dikarya</taxon>
        <taxon>Ascomycota</taxon>
        <taxon>Saccharomycotina</taxon>
        <taxon>Saccharomycetes</taxon>
        <taxon>Saccharomycetales</taxon>
        <taxon>Saccharomycetaceae</taxon>
        <taxon>Nakaseomyces</taxon>
    </lineage>
</organism>
<sequence length="364" mass="42118">MVKAVERRLVPQGVVTNFYNRVKEDGTIVQSLQRGGGSRRSRAVNYSEVDAFEDFEESDDERQGSNNRSASTEAVVDDKLPENVVLPDLEDIITGESDPSLNVLKFRKVRDTFFGGRIAIRYKLELDQNEVRSSSLAVPIIVPITLKLEDTADGISITDSLLWNINDTSVTPEQFSLVYCRDLGILGNNYIQQQIATLIRDQIENYRTLSGHLLQANENMRSYPDFHVHLNIACNLNSRYYEDNFQWNINDESLTPEKFATIVVKDLGLTRDFLPSISQVLHEQLLQIKKEWIKGEFNHELIHPDENNRMVRIEANQGELDRAWSPRVEVLSMDEIQKREVERERQLRRMKRDSDRLGRRGRRK</sequence>
<feature type="region of interest" description="Disordered" evidence="7">
    <location>
        <begin position="55"/>
        <end position="74"/>
    </location>
</feature>
<dbReference type="PhylomeDB" id="A0A0W0DXZ3"/>
<comment type="similarity">
    <text evidence="2 6">Belongs to the SNF5 family.</text>
</comment>
<keyword evidence="3 6" id="KW-0805">Transcription regulation</keyword>
<accession>A0A0W0DXZ3</accession>
<gene>
    <name evidence="8" type="ORF">AO440_000030</name>
</gene>
<dbReference type="VEuPathDB" id="FungiDB:B1J91_A00825g"/>
<dbReference type="EMBL" id="LLZZ01000164">
    <property type="protein sequence ID" value="KTA96981.1"/>
    <property type="molecule type" value="Genomic_DNA"/>
</dbReference>
<dbReference type="PANTHER" id="PTHR10019">
    <property type="entry name" value="SNF5"/>
    <property type="match status" value="1"/>
</dbReference>
<evidence type="ECO:0000256" key="3">
    <source>
        <dbReference type="ARBA" id="ARBA00023015"/>
    </source>
</evidence>
<evidence type="ECO:0000256" key="1">
    <source>
        <dbReference type="ARBA" id="ARBA00004123"/>
    </source>
</evidence>
<dbReference type="Pfam" id="PF04855">
    <property type="entry name" value="SNF5"/>
    <property type="match status" value="1"/>
</dbReference>
<dbReference type="InterPro" id="IPR017393">
    <property type="entry name" value="Sfh1/SNF5"/>
</dbReference>
<dbReference type="VEuPathDB" id="FungiDB:CAGL0A00825g"/>
<evidence type="ECO:0000256" key="6">
    <source>
        <dbReference type="PIRNR" id="PIRNR038126"/>
    </source>
</evidence>
<dbReference type="VEuPathDB" id="FungiDB:GVI51_A00649"/>
<comment type="caution">
    <text evidence="8">The sequence shown here is derived from an EMBL/GenBank/DDBJ whole genome shotgun (WGS) entry which is preliminary data.</text>
</comment>
<evidence type="ECO:0000256" key="4">
    <source>
        <dbReference type="ARBA" id="ARBA00023163"/>
    </source>
</evidence>
<feature type="region of interest" description="Disordered" evidence="7">
    <location>
        <begin position="342"/>
        <end position="364"/>
    </location>
</feature>
<evidence type="ECO:0000313" key="9">
    <source>
        <dbReference type="Proteomes" id="UP000054886"/>
    </source>
</evidence>
<reference evidence="8 9" key="1">
    <citation type="submission" date="2015-10" db="EMBL/GenBank/DDBJ databases">
        <title>Draft genomes sequences of Candida glabrata isolates 1A, 1B, 2A, 2B, 3A and 3B.</title>
        <authorList>
            <person name="Haavelsrud O.E."/>
            <person name="Gaustad P."/>
        </authorList>
    </citation>
    <scope>NUCLEOTIDE SEQUENCE [LARGE SCALE GENOMIC DNA]</scope>
    <source>
        <strain evidence="8">910700640</strain>
    </source>
</reference>
<dbReference type="PIRSF" id="PIRSF038126">
    <property type="entry name" value="SWI_SNF"/>
    <property type="match status" value="1"/>
</dbReference>
<dbReference type="OrthoDB" id="10258327at2759"/>
<dbReference type="GO" id="GO:0006338">
    <property type="term" value="P:chromatin remodeling"/>
    <property type="evidence" value="ECO:0007669"/>
    <property type="project" value="InterPro"/>
</dbReference>